<dbReference type="Proteomes" id="UP000246085">
    <property type="component" value="Chromosome BRAD3257"/>
</dbReference>
<dbReference type="AlphaFoldDB" id="A0A2U3PZQ4"/>
<gene>
    <name evidence="1" type="ORF">BRAD3257_3599</name>
</gene>
<evidence type="ECO:0000313" key="2">
    <source>
        <dbReference type="Proteomes" id="UP000246085"/>
    </source>
</evidence>
<reference evidence="1 2" key="1">
    <citation type="submission" date="2018-03" db="EMBL/GenBank/DDBJ databases">
        <authorList>
            <person name="Gully D."/>
        </authorList>
    </citation>
    <scope>NUCLEOTIDE SEQUENCE [LARGE SCALE GENOMIC DNA]</scope>
    <source>
        <strain evidence="1">ORS3257</strain>
    </source>
</reference>
<organism evidence="1 2">
    <name type="scientific">Bradyrhizobium vignae</name>
    <dbReference type="NCBI Taxonomy" id="1549949"/>
    <lineage>
        <taxon>Bacteria</taxon>
        <taxon>Pseudomonadati</taxon>
        <taxon>Pseudomonadota</taxon>
        <taxon>Alphaproteobacteria</taxon>
        <taxon>Hyphomicrobiales</taxon>
        <taxon>Nitrobacteraceae</taxon>
        <taxon>Bradyrhizobium</taxon>
    </lineage>
</organism>
<evidence type="ECO:0000313" key="1">
    <source>
        <dbReference type="EMBL" id="SPP94622.1"/>
    </source>
</evidence>
<accession>A0A2U3PZQ4</accession>
<name>A0A2U3PZQ4_9BRAD</name>
<dbReference type="EMBL" id="LS398110">
    <property type="protein sequence ID" value="SPP94622.1"/>
    <property type="molecule type" value="Genomic_DNA"/>
</dbReference>
<dbReference type="KEGG" id="bvz:BRAD3257_3599"/>
<protein>
    <submittedName>
        <fullName evidence="1">Uncharacterized protein</fullName>
    </submittedName>
</protein>
<proteinExistence type="predicted"/>
<sequence length="57" mass="6577">MLYVGSVTRVRRRVSIVCKQMTRQMVYARQASRRKTGKRKAGGAGLCRVLDRRWAAH</sequence>